<reference evidence="1 2" key="1">
    <citation type="submission" date="2020-05" db="EMBL/GenBank/DDBJ databases">
        <title>Identification and distribution of gene clusters putatively required for synthesis of sphingolipid metabolism inhibitors in phylogenetically diverse species of the filamentous fungus Fusarium.</title>
        <authorList>
            <person name="Kim H.-S."/>
            <person name="Busman M."/>
            <person name="Brown D.W."/>
            <person name="Divon H."/>
            <person name="Uhlig S."/>
            <person name="Proctor R.H."/>
        </authorList>
    </citation>
    <scope>NUCLEOTIDE SEQUENCE [LARGE SCALE GENOMIC DNA]</scope>
    <source>
        <strain evidence="1 2">NRRL 66235</strain>
    </source>
</reference>
<dbReference type="EMBL" id="JAAOAN010000625">
    <property type="protein sequence ID" value="KAF5702344.1"/>
    <property type="molecule type" value="Genomic_DNA"/>
</dbReference>
<name>A0A8H6D3K9_9HYPO</name>
<protein>
    <submittedName>
        <fullName evidence="1">Uncharacterized protein</fullName>
    </submittedName>
</protein>
<gene>
    <name evidence="1" type="ORF">FMUND_13513</name>
</gene>
<evidence type="ECO:0000313" key="2">
    <source>
        <dbReference type="Proteomes" id="UP000544331"/>
    </source>
</evidence>
<proteinExistence type="predicted"/>
<dbReference type="Proteomes" id="UP000544331">
    <property type="component" value="Unassembled WGS sequence"/>
</dbReference>
<dbReference type="AlphaFoldDB" id="A0A8H6D3K9"/>
<evidence type="ECO:0000313" key="1">
    <source>
        <dbReference type="EMBL" id="KAF5702344.1"/>
    </source>
</evidence>
<comment type="caution">
    <text evidence="1">The sequence shown here is derived from an EMBL/GenBank/DDBJ whole genome shotgun (WGS) entry which is preliminary data.</text>
</comment>
<keyword evidence="2" id="KW-1185">Reference proteome</keyword>
<organism evidence="1 2">
    <name type="scientific">Fusarium mundagurra</name>
    <dbReference type="NCBI Taxonomy" id="1567541"/>
    <lineage>
        <taxon>Eukaryota</taxon>
        <taxon>Fungi</taxon>
        <taxon>Dikarya</taxon>
        <taxon>Ascomycota</taxon>
        <taxon>Pezizomycotina</taxon>
        <taxon>Sordariomycetes</taxon>
        <taxon>Hypocreomycetidae</taxon>
        <taxon>Hypocreales</taxon>
        <taxon>Nectriaceae</taxon>
        <taxon>Fusarium</taxon>
        <taxon>Fusarium fujikuroi species complex</taxon>
    </lineage>
</organism>
<accession>A0A8H6D3K9</accession>
<sequence>MRDAIIALHQQALPIPYFKDRDSQFGLPSKLLPKESVVRIWLSRDPLNHYLSIQVSIATPEAEDAPFEVTYFAALHILAHCRPSFIYTSISATALLRSTSHIARKHACMHVEPLKRLLLPPTSGHRFPQYIVTSEPPTAGLDFLPRTDLPRAVERYSLVQAASDPSLRHQSSSRPFANWTIITNYITAFPSHSASCSTVSLSIITEER</sequence>